<evidence type="ECO:0000256" key="1">
    <source>
        <dbReference type="ARBA" id="ARBA00022679"/>
    </source>
</evidence>
<dbReference type="SUPFAM" id="SSF53756">
    <property type="entry name" value="UDP-Glycosyltransferase/glycogen phosphorylase"/>
    <property type="match status" value="1"/>
</dbReference>
<evidence type="ECO:0000313" key="4">
    <source>
        <dbReference type="Proteomes" id="UP001157034"/>
    </source>
</evidence>
<accession>A0ABQ6K0X4</accession>
<dbReference type="PANTHER" id="PTHR12526">
    <property type="entry name" value="GLYCOSYLTRANSFERASE"/>
    <property type="match status" value="1"/>
</dbReference>
<dbReference type="Proteomes" id="UP001157034">
    <property type="component" value="Unassembled WGS sequence"/>
</dbReference>
<feature type="domain" description="Glycosyl transferase family 1" evidence="2">
    <location>
        <begin position="155"/>
        <end position="243"/>
    </location>
</feature>
<gene>
    <name evidence="3" type="ORF">GCM10025881_02600</name>
</gene>
<reference evidence="4" key="1">
    <citation type="journal article" date="2019" name="Int. J. Syst. Evol. Microbiol.">
        <title>The Global Catalogue of Microorganisms (GCM) 10K type strain sequencing project: providing services to taxonomists for standard genome sequencing and annotation.</title>
        <authorList>
            <consortium name="The Broad Institute Genomics Platform"/>
            <consortium name="The Broad Institute Genome Sequencing Center for Infectious Disease"/>
            <person name="Wu L."/>
            <person name="Ma J."/>
        </authorList>
    </citation>
    <scope>NUCLEOTIDE SEQUENCE [LARGE SCALE GENOMIC DNA]</scope>
    <source>
        <strain evidence="4">NBRC 108894</strain>
    </source>
</reference>
<sequence length="272" mass="29326">MSRADAVYCHTEVEYLAVAAVLPRHGGPILAGQTIWIFHRFASLPVLRRRLVRRLIRRVDLLIANAEPNVELGRAIAPAAVHRYLPFGISRAFASDDRRPGSPQVLGVGNDAARDWDVFAHAVEDAGVVDVRVASKAPVHVRGTDVAVATSGLAELRELYATSALVLLAARENAHASGITTLLEAAAAGTPVVATRTGGLDAYFTDDEVAFVEPGSRDALSAAVRRDLADPAARERRGRAAREAMDRSALWNDCYWRRVVDELSGLPLGSRP</sequence>
<protein>
    <recommendedName>
        <fullName evidence="2">Glycosyl transferase family 1 domain-containing protein</fullName>
    </recommendedName>
</protein>
<comment type="caution">
    <text evidence="3">The sequence shown here is derived from an EMBL/GenBank/DDBJ whole genome shotgun (WGS) entry which is preliminary data.</text>
</comment>
<dbReference type="Pfam" id="PF00534">
    <property type="entry name" value="Glycos_transf_1"/>
    <property type="match status" value="1"/>
</dbReference>
<dbReference type="EMBL" id="BSVB01000001">
    <property type="protein sequence ID" value="GMA93436.1"/>
    <property type="molecule type" value="Genomic_DNA"/>
</dbReference>
<evidence type="ECO:0000313" key="3">
    <source>
        <dbReference type="EMBL" id="GMA93436.1"/>
    </source>
</evidence>
<keyword evidence="1" id="KW-0808">Transferase</keyword>
<proteinExistence type="predicted"/>
<dbReference type="PANTHER" id="PTHR12526:SF590">
    <property type="entry name" value="ALPHA-MALTOSE-1-PHOSPHATE SYNTHASE"/>
    <property type="match status" value="1"/>
</dbReference>
<dbReference type="RefSeq" id="WP_284252237.1">
    <property type="nucleotide sequence ID" value="NZ_BSVB01000001.1"/>
</dbReference>
<organism evidence="3 4">
    <name type="scientific">Pseudolysinimonas kribbensis</name>
    <dbReference type="NCBI Taxonomy" id="433641"/>
    <lineage>
        <taxon>Bacteria</taxon>
        <taxon>Bacillati</taxon>
        <taxon>Actinomycetota</taxon>
        <taxon>Actinomycetes</taxon>
        <taxon>Micrococcales</taxon>
        <taxon>Microbacteriaceae</taxon>
        <taxon>Pseudolysinimonas</taxon>
    </lineage>
</organism>
<name>A0ABQ6K0X4_9MICO</name>
<dbReference type="Gene3D" id="3.40.50.2000">
    <property type="entry name" value="Glycogen Phosphorylase B"/>
    <property type="match status" value="1"/>
</dbReference>
<evidence type="ECO:0000259" key="2">
    <source>
        <dbReference type="Pfam" id="PF00534"/>
    </source>
</evidence>
<keyword evidence="4" id="KW-1185">Reference proteome</keyword>
<dbReference type="InterPro" id="IPR001296">
    <property type="entry name" value="Glyco_trans_1"/>
</dbReference>